<name>A0ABV9KGB3_9RHOB</name>
<protein>
    <recommendedName>
        <fullName evidence="3">Gamma-glutamyl kinase</fullName>
    </recommendedName>
</protein>
<dbReference type="Proteomes" id="UP001595973">
    <property type="component" value="Unassembled WGS sequence"/>
</dbReference>
<dbReference type="EMBL" id="JBHSGI010000009">
    <property type="protein sequence ID" value="MFC4669195.1"/>
    <property type="molecule type" value="Genomic_DNA"/>
</dbReference>
<dbReference type="InterPro" id="IPR027417">
    <property type="entry name" value="P-loop_NTPase"/>
</dbReference>
<evidence type="ECO:0008006" key="3">
    <source>
        <dbReference type="Google" id="ProtNLM"/>
    </source>
</evidence>
<gene>
    <name evidence="1" type="ORF">ACFO5X_11565</name>
</gene>
<keyword evidence="2" id="KW-1185">Reference proteome</keyword>
<proteinExistence type="predicted"/>
<evidence type="ECO:0000313" key="2">
    <source>
        <dbReference type="Proteomes" id="UP001595973"/>
    </source>
</evidence>
<reference evidence="2" key="1">
    <citation type="journal article" date="2019" name="Int. J. Syst. Evol. Microbiol.">
        <title>The Global Catalogue of Microorganisms (GCM) 10K type strain sequencing project: providing services to taxonomists for standard genome sequencing and annotation.</title>
        <authorList>
            <consortium name="The Broad Institute Genomics Platform"/>
            <consortium name="The Broad Institute Genome Sequencing Center for Infectious Disease"/>
            <person name="Wu L."/>
            <person name="Ma J."/>
        </authorList>
    </citation>
    <scope>NUCLEOTIDE SEQUENCE [LARGE SCALE GENOMIC DNA]</scope>
    <source>
        <strain evidence="2">CGMCC 4.7283</strain>
    </source>
</reference>
<evidence type="ECO:0000313" key="1">
    <source>
        <dbReference type="EMBL" id="MFC4669195.1"/>
    </source>
</evidence>
<dbReference type="SUPFAM" id="SSF52540">
    <property type="entry name" value="P-loop containing nucleoside triphosphate hydrolases"/>
    <property type="match status" value="1"/>
</dbReference>
<dbReference type="RefSeq" id="WP_380717605.1">
    <property type="nucleotide sequence ID" value="NZ_JBHSGI010000009.1"/>
</dbReference>
<comment type="caution">
    <text evidence="1">The sequence shown here is derived from an EMBL/GenBank/DDBJ whole genome shotgun (WGS) entry which is preliminary data.</text>
</comment>
<sequence>MLIFSAQNLAFIAVPKTGTTAVEMALKGRADVIFTKRRKHITAQRFHTRVAPFLKEEFGIAPERFAVIREPEAQIRSWYRYRARQAKAGSAFSTGDISFDRFVRDVISDDPPAYAGIGSQFAFLTSGTGEVLVHHLFAHEMPERLGAFLDDRFGQPIELKARNVSPLIPADLEPGTLKLLKAARASEYDLHARVLDAGGHLVSALP</sequence>
<accession>A0ABV9KGB3</accession>
<organism evidence="1 2">
    <name type="scientific">Seohaeicola nanhaiensis</name>
    <dbReference type="NCBI Taxonomy" id="1387282"/>
    <lineage>
        <taxon>Bacteria</taxon>
        <taxon>Pseudomonadati</taxon>
        <taxon>Pseudomonadota</taxon>
        <taxon>Alphaproteobacteria</taxon>
        <taxon>Rhodobacterales</taxon>
        <taxon>Roseobacteraceae</taxon>
        <taxon>Seohaeicola</taxon>
    </lineage>
</organism>